<feature type="non-terminal residue" evidence="2">
    <location>
        <position position="53"/>
    </location>
</feature>
<name>A0AAE0SVT1_9BIVA</name>
<keyword evidence="3" id="KW-1185">Reference proteome</keyword>
<reference evidence="2" key="3">
    <citation type="submission" date="2023-05" db="EMBL/GenBank/DDBJ databases">
        <authorList>
            <person name="Smith C.H."/>
        </authorList>
    </citation>
    <scope>NUCLEOTIDE SEQUENCE</scope>
    <source>
        <strain evidence="2">CHS0354</strain>
        <tissue evidence="2">Mantle</tissue>
    </source>
</reference>
<evidence type="ECO:0000313" key="3">
    <source>
        <dbReference type="Proteomes" id="UP001195483"/>
    </source>
</evidence>
<sequence>MECRTRKSGSYVKRLPDQNRRDIEMTSSPKHRFREMTSTTKQKLHEKTYRTKH</sequence>
<dbReference type="EMBL" id="JAEAOA010000441">
    <property type="protein sequence ID" value="KAK3598684.1"/>
    <property type="molecule type" value="Genomic_DNA"/>
</dbReference>
<feature type="region of interest" description="Disordered" evidence="1">
    <location>
        <begin position="1"/>
        <end position="53"/>
    </location>
</feature>
<feature type="compositionally biased region" description="Basic and acidic residues" evidence="1">
    <location>
        <begin position="43"/>
        <end position="53"/>
    </location>
</feature>
<organism evidence="2 3">
    <name type="scientific">Potamilus streckersoni</name>
    <dbReference type="NCBI Taxonomy" id="2493646"/>
    <lineage>
        <taxon>Eukaryota</taxon>
        <taxon>Metazoa</taxon>
        <taxon>Spiralia</taxon>
        <taxon>Lophotrochozoa</taxon>
        <taxon>Mollusca</taxon>
        <taxon>Bivalvia</taxon>
        <taxon>Autobranchia</taxon>
        <taxon>Heteroconchia</taxon>
        <taxon>Palaeoheterodonta</taxon>
        <taxon>Unionida</taxon>
        <taxon>Unionoidea</taxon>
        <taxon>Unionidae</taxon>
        <taxon>Ambleminae</taxon>
        <taxon>Lampsilini</taxon>
        <taxon>Potamilus</taxon>
    </lineage>
</organism>
<evidence type="ECO:0000313" key="2">
    <source>
        <dbReference type="EMBL" id="KAK3598684.1"/>
    </source>
</evidence>
<dbReference type="Proteomes" id="UP001195483">
    <property type="component" value="Unassembled WGS sequence"/>
</dbReference>
<feature type="compositionally biased region" description="Basic and acidic residues" evidence="1">
    <location>
        <begin position="14"/>
        <end position="24"/>
    </location>
</feature>
<proteinExistence type="predicted"/>
<reference evidence="2" key="1">
    <citation type="journal article" date="2021" name="Genome Biol. Evol.">
        <title>A High-Quality Reference Genome for a Parasitic Bivalve with Doubly Uniparental Inheritance (Bivalvia: Unionida).</title>
        <authorList>
            <person name="Smith C.H."/>
        </authorList>
    </citation>
    <scope>NUCLEOTIDE SEQUENCE</scope>
    <source>
        <strain evidence="2">CHS0354</strain>
    </source>
</reference>
<accession>A0AAE0SVT1</accession>
<evidence type="ECO:0000256" key="1">
    <source>
        <dbReference type="SAM" id="MobiDB-lite"/>
    </source>
</evidence>
<dbReference type="AlphaFoldDB" id="A0AAE0SVT1"/>
<gene>
    <name evidence="2" type="ORF">CHS0354_006359</name>
</gene>
<reference evidence="2" key="2">
    <citation type="journal article" date="2021" name="Genome Biol. Evol.">
        <title>Developing a high-quality reference genome for a parasitic bivalve with doubly uniparental inheritance (Bivalvia: Unionida).</title>
        <authorList>
            <person name="Smith C.H."/>
        </authorList>
    </citation>
    <scope>NUCLEOTIDE SEQUENCE</scope>
    <source>
        <strain evidence="2">CHS0354</strain>
        <tissue evidence="2">Mantle</tissue>
    </source>
</reference>
<comment type="caution">
    <text evidence="2">The sequence shown here is derived from an EMBL/GenBank/DDBJ whole genome shotgun (WGS) entry which is preliminary data.</text>
</comment>
<protein>
    <submittedName>
        <fullName evidence="2">Uncharacterized protein</fullName>
    </submittedName>
</protein>